<dbReference type="HAMAP" id="MF_00181">
    <property type="entry name" value="Cytosol_peptidase_M17"/>
    <property type="match status" value="1"/>
</dbReference>
<dbReference type="InterPro" id="IPR023042">
    <property type="entry name" value="Peptidase_M17_leu_NH2_pept"/>
</dbReference>
<comment type="cofactor">
    <cofactor evidence="8">
        <name>Mn(2+)</name>
        <dbReference type="ChEBI" id="CHEBI:29035"/>
    </cofactor>
    <text evidence="8">Binds 2 manganese ions per subunit.</text>
</comment>
<proteinExistence type="inferred from homology"/>
<dbReference type="GO" id="GO:0005737">
    <property type="term" value="C:cytoplasm"/>
    <property type="evidence" value="ECO:0007669"/>
    <property type="project" value="UniProtKB-SubCell"/>
</dbReference>
<dbReference type="CDD" id="cd00433">
    <property type="entry name" value="Peptidase_M17"/>
    <property type="match status" value="1"/>
</dbReference>
<organism evidence="10 11">
    <name type="scientific">Shouchella lonarensis</name>
    <dbReference type="NCBI Taxonomy" id="1464122"/>
    <lineage>
        <taxon>Bacteria</taxon>
        <taxon>Bacillati</taxon>
        <taxon>Bacillota</taxon>
        <taxon>Bacilli</taxon>
        <taxon>Bacillales</taxon>
        <taxon>Bacillaceae</taxon>
        <taxon>Shouchella</taxon>
    </lineage>
</organism>
<comment type="catalytic activity">
    <reaction evidence="2 8">
        <text>Release of an N-terminal amino acid, preferentially leucine, but not glutamic or aspartic acids.</text>
        <dbReference type="EC" id="3.4.11.10"/>
    </reaction>
</comment>
<evidence type="ECO:0000256" key="7">
    <source>
        <dbReference type="ARBA" id="ARBA00049972"/>
    </source>
</evidence>
<feature type="binding site" evidence="8">
    <location>
        <position position="285"/>
    </location>
    <ligand>
        <name>Mn(2+)</name>
        <dbReference type="ChEBI" id="CHEBI:29035"/>
        <label>2</label>
    </ligand>
</feature>
<comment type="similarity">
    <text evidence="3 8">Belongs to the peptidase M17 family.</text>
</comment>
<feature type="binding site" evidence="8">
    <location>
        <position position="346"/>
    </location>
    <ligand>
        <name>Mn(2+)</name>
        <dbReference type="ChEBI" id="CHEBI:29035"/>
        <label>2</label>
    </ligand>
</feature>
<evidence type="ECO:0000313" key="11">
    <source>
        <dbReference type="Proteomes" id="UP000242662"/>
    </source>
</evidence>
<evidence type="ECO:0000259" key="9">
    <source>
        <dbReference type="PROSITE" id="PS00631"/>
    </source>
</evidence>
<dbReference type="RefSeq" id="WP_281241395.1">
    <property type="nucleotide sequence ID" value="NZ_FMYM01000002.1"/>
</dbReference>
<dbReference type="InterPro" id="IPR043472">
    <property type="entry name" value="Macro_dom-like"/>
</dbReference>
<keyword evidence="5 8" id="KW-0645">Protease</keyword>
<dbReference type="NCBIfam" id="NF002073">
    <property type="entry name" value="PRK00913.1-2"/>
    <property type="match status" value="1"/>
</dbReference>
<dbReference type="NCBIfam" id="NF002083">
    <property type="entry name" value="PRK00913.3-5"/>
    <property type="match status" value="1"/>
</dbReference>
<protein>
    <recommendedName>
        <fullName evidence="8">Probable cytosol aminopeptidase</fullName>
        <ecNumber evidence="8">3.4.11.1</ecNumber>
    </recommendedName>
    <alternativeName>
        <fullName evidence="8">Leucine aminopeptidase</fullName>
        <shortName evidence="8">LAP</shortName>
        <ecNumber evidence="8">3.4.11.10</ecNumber>
    </alternativeName>
    <alternativeName>
        <fullName evidence="8">Leucyl aminopeptidase</fullName>
    </alternativeName>
</protein>
<comment type="catalytic activity">
    <reaction evidence="1 8">
        <text>Release of an N-terminal amino acid, Xaa-|-Yaa-, in which Xaa is preferably Leu, but may be other amino acids including Pro although not Arg or Lys, and Yaa may be Pro. Amino acid amides and methyl esters are also readily hydrolyzed, but rates on arylamides are exceedingly low.</text>
        <dbReference type="EC" id="3.4.11.1"/>
    </reaction>
</comment>
<dbReference type="PRINTS" id="PR00481">
    <property type="entry name" value="LAMNOPPTDASE"/>
</dbReference>
<accession>A0A1G6H297</accession>
<feature type="binding site" evidence="8">
    <location>
        <position position="346"/>
    </location>
    <ligand>
        <name>Mn(2+)</name>
        <dbReference type="ChEBI" id="CHEBI:29035"/>
        <label>1</label>
    </ligand>
</feature>
<dbReference type="InterPro" id="IPR011356">
    <property type="entry name" value="Leucine_aapep/pepB"/>
</dbReference>
<dbReference type="SUPFAM" id="SSF52949">
    <property type="entry name" value="Macro domain-like"/>
    <property type="match status" value="1"/>
</dbReference>
<evidence type="ECO:0000256" key="2">
    <source>
        <dbReference type="ARBA" id="ARBA00000967"/>
    </source>
</evidence>
<keyword evidence="8" id="KW-0464">Manganese</keyword>
<dbReference type="Proteomes" id="UP000242662">
    <property type="component" value="Unassembled WGS sequence"/>
</dbReference>
<evidence type="ECO:0000256" key="6">
    <source>
        <dbReference type="ARBA" id="ARBA00022801"/>
    </source>
</evidence>
<dbReference type="EC" id="3.4.11.1" evidence="8"/>
<evidence type="ECO:0000256" key="1">
    <source>
        <dbReference type="ARBA" id="ARBA00000135"/>
    </source>
</evidence>
<dbReference type="GO" id="GO:0070006">
    <property type="term" value="F:metalloaminopeptidase activity"/>
    <property type="evidence" value="ECO:0007669"/>
    <property type="project" value="InterPro"/>
</dbReference>
<keyword evidence="8" id="KW-0479">Metal-binding</keyword>
<keyword evidence="8" id="KW-0963">Cytoplasm</keyword>
<feature type="binding site" evidence="8">
    <location>
        <position position="267"/>
    </location>
    <ligand>
        <name>Mn(2+)</name>
        <dbReference type="ChEBI" id="CHEBI:29035"/>
        <label>2</label>
    </ligand>
</feature>
<evidence type="ECO:0000256" key="5">
    <source>
        <dbReference type="ARBA" id="ARBA00022670"/>
    </source>
</evidence>
<dbReference type="InterPro" id="IPR008283">
    <property type="entry name" value="Peptidase_M17_N"/>
</dbReference>
<dbReference type="Pfam" id="PF00883">
    <property type="entry name" value="Peptidase_M17"/>
    <property type="match status" value="1"/>
</dbReference>
<feature type="domain" description="Cytosol aminopeptidase" evidence="9">
    <location>
        <begin position="342"/>
        <end position="349"/>
    </location>
</feature>
<dbReference type="GO" id="GO:0006508">
    <property type="term" value="P:proteolysis"/>
    <property type="evidence" value="ECO:0007669"/>
    <property type="project" value="UniProtKB-KW"/>
</dbReference>
<gene>
    <name evidence="8" type="primary">pepA</name>
    <name evidence="10" type="ORF">SAMN05421737_102273</name>
</gene>
<keyword evidence="6 8" id="KW-0378">Hydrolase</keyword>
<evidence type="ECO:0000313" key="10">
    <source>
        <dbReference type="EMBL" id="SDB88430.1"/>
    </source>
</evidence>
<keyword evidence="11" id="KW-1185">Reference proteome</keyword>
<dbReference type="PANTHER" id="PTHR11963">
    <property type="entry name" value="LEUCINE AMINOPEPTIDASE-RELATED"/>
    <property type="match status" value="1"/>
</dbReference>
<dbReference type="Pfam" id="PF02789">
    <property type="entry name" value="Peptidase_M17_N"/>
    <property type="match status" value="1"/>
</dbReference>
<dbReference type="InterPro" id="IPR000819">
    <property type="entry name" value="Peptidase_M17_C"/>
</dbReference>
<feature type="binding site" evidence="8">
    <location>
        <position position="267"/>
    </location>
    <ligand>
        <name>Mn(2+)</name>
        <dbReference type="ChEBI" id="CHEBI:29035"/>
        <label>1</label>
    </ligand>
</feature>
<evidence type="ECO:0000256" key="8">
    <source>
        <dbReference type="HAMAP-Rule" id="MF_00181"/>
    </source>
</evidence>
<evidence type="ECO:0000256" key="4">
    <source>
        <dbReference type="ARBA" id="ARBA00022438"/>
    </source>
</evidence>
<keyword evidence="4 8" id="KW-0031">Aminopeptidase</keyword>
<name>A0A1G6H297_9BACI</name>
<dbReference type="GO" id="GO:0030145">
    <property type="term" value="F:manganese ion binding"/>
    <property type="evidence" value="ECO:0007669"/>
    <property type="project" value="UniProtKB-UniRule"/>
</dbReference>
<sequence>MFEMKQQWDATTVQDAFLLGVTSNQLTSLFRKVDGCLSGQLQELATQMAQTKKIGDFISVPTLGKTQTKWLYLIYLGENYNGDQHDLRLHIGKIGQALQQNQLETVGVDVDSFLGSAPVDDVLFCIGEALSLSQYEKHHYKEAEEGAQTKIVSVALYGESLEKNGVFFAERGYTYGQGTNMARHLVNTPANKMTPTDLEDVAVDLAMKHAFEYEVLDEEEMHRLGMGALLGVAQGSSQPAKLIVLRYEGNPKDDCVTAFVGKGLTFDSGGYSLKPSAGMHEMKGDMGGAAAVLGAMDIIGAEKPAANVLAVIPSSENLINGEAMKPGDVLHSLSGKTIEVRNTDAEGRLILADALTYAKQLGATRLIDVATLTGACIVALGHETTGAVTNDEDFMCKLCQAGAEMGEPIWQFPSGKAYEKLLKTSDVADLNNAPGRPAGSITAGLFLGAFVEETPWVHLDIAGTSWLEKGTPLGPAGATGVMARTLAHHIIRANK</sequence>
<dbReference type="AlphaFoldDB" id="A0A1G6H297"/>
<dbReference type="Gene3D" id="3.40.630.10">
    <property type="entry name" value="Zn peptidases"/>
    <property type="match status" value="1"/>
</dbReference>
<dbReference type="EMBL" id="FMYM01000002">
    <property type="protein sequence ID" value="SDB88430.1"/>
    <property type="molecule type" value="Genomic_DNA"/>
</dbReference>
<dbReference type="PROSITE" id="PS00631">
    <property type="entry name" value="CYTOSOL_AP"/>
    <property type="match status" value="1"/>
</dbReference>
<dbReference type="EC" id="3.4.11.10" evidence="8"/>
<comment type="subcellular location">
    <subcellularLocation>
        <location evidence="8">Cytoplasm</location>
    </subcellularLocation>
</comment>
<dbReference type="PANTHER" id="PTHR11963:SF23">
    <property type="entry name" value="CYTOSOL AMINOPEPTIDASE"/>
    <property type="match status" value="1"/>
</dbReference>
<evidence type="ECO:0000256" key="3">
    <source>
        <dbReference type="ARBA" id="ARBA00009528"/>
    </source>
</evidence>
<dbReference type="STRING" id="1464122.SAMN05421737_102273"/>
<feature type="binding site" evidence="8">
    <location>
        <position position="262"/>
    </location>
    <ligand>
        <name>Mn(2+)</name>
        <dbReference type="ChEBI" id="CHEBI:29035"/>
        <label>2</label>
    </ligand>
</feature>
<dbReference type="Gene3D" id="3.40.220.10">
    <property type="entry name" value="Leucine Aminopeptidase, subunit E, domain 1"/>
    <property type="match status" value="1"/>
</dbReference>
<feature type="binding site" evidence="8">
    <location>
        <position position="344"/>
    </location>
    <ligand>
        <name>Mn(2+)</name>
        <dbReference type="ChEBI" id="CHEBI:29035"/>
        <label>1</label>
    </ligand>
</feature>
<comment type="function">
    <text evidence="7 8">Presumably involved in the processing and regular turnover of intracellular proteins. Catalyzes the removal of unsubstituted N-terminal amino acids from various peptides.</text>
</comment>
<reference evidence="11" key="1">
    <citation type="submission" date="2016-09" db="EMBL/GenBank/DDBJ databases">
        <authorList>
            <person name="Varghese N."/>
            <person name="Submissions S."/>
        </authorList>
    </citation>
    <scope>NUCLEOTIDE SEQUENCE [LARGE SCALE GENOMIC DNA]</scope>
    <source>
        <strain evidence="11">25nlg</strain>
    </source>
</reference>
<feature type="active site" evidence="8">
    <location>
        <position position="274"/>
    </location>
</feature>
<dbReference type="SUPFAM" id="SSF53187">
    <property type="entry name" value="Zn-dependent exopeptidases"/>
    <property type="match status" value="1"/>
</dbReference>
<feature type="active site" evidence="8">
    <location>
        <position position="348"/>
    </location>
</feature>